<dbReference type="AlphaFoldDB" id="A0A1H8QZ03"/>
<dbReference type="OrthoDB" id="5918880at2"/>
<dbReference type="RefSeq" id="WP_093117342.1">
    <property type="nucleotide sequence ID" value="NZ_FODS01000007.1"/>
</dbReference>
<dbReference type="EMBL" id="FODS01000007">
    <property type="protein sequence ID" value="SEO59415.1"/>
    <property type="molecule type" value="Genomic_DNA"/>
</dbReference>
<dbReference type="InterPro" id="IPR018912">
    <property type="entry name" value="DUF2478"/>
</dbReference>
<dbReference type="STRING" id="569882.SAMN04490248_107109"/>
<sequence>MRIAYTTTEGKGDLDLVLARFAQAAQAAGLRTCGVVQINSECAGGACDMDVQVLGGGPAIRISQNLGPDARGCRLDPAALEEAVGQVAARLDPGVDVFILNKFGKHEADGRGFRDLIGQAIALDVPVVSGVNGLNRDAFVDFTGGIAEFVPPEPDALMAWLRREARQPA</sequence>
<accession>A0A1H8QZ03</accession>
<evidence type="ECO:0000313" key="2">
    <source>
        <dbReference type="Proteomes" id="UP000198893"/>
    </source>
</evidence>
<keyword evidence="2" id="KW-1185">Reference proteome</keyword>
<evidence type="ECO:0000313" key="1">
    <source>
        <dbReference type="EMBL" id="SEO59415.1"/>
    </source>
</evidence>
<organism evidence="1 2">
    <name type="scientific">Salinihabitans flavidus</name>
    <dbReference type="NCBI Taxonomy" id="569882"/>
    <lineage>
        <taxon>Bacteria</taxon>
        <taxon>Pseudomonadati</taxon>
        <taxon>Pseudomonadota</taxon>
        <taxon>Alphaproteobacteria</taxon>
        <taxon>Rhodobacterales</taxon>
        <taxon>Roseobacteraceae</taxon>
        <taxon>Salinihabitans</taxon>
    </lineage>
</organism>
<gene>
    <name evidence="1" type="ORF">SAMN04490248_107109</name>
</gene>
<name>A0A1H8QZ03_9RHOB</name>
<protein>
    <recommendedName>
        <fullName evidence="3">Nucleoside-triphosphatase THEP1</fullName>
    </recommendedName>
</protein>
<dbReference type="Pfam" id="PF10649">
    <property type="entry name" value="DUF2478"/>
    <property type="match status" value="1"/>
</dbReference>
<evidence type="ECO:0008006" key="3">
    <source>
        <dbReference type="Google" id="ProtNLM"/>
    </source>
</evidence>
<proteinExistence type="predicted"/>
<dbReference type="Proteomes" id="UP000198893">
    <property type="component" value="Unassembled WGS sequence"/>
</dbReference>
<reference evidence="1 2" key="1">
    <citation type="submission" date="2016-10" db="EMBL/GenBank/DDBJ databases">
        <authorList>
            <person name="de Groot N.N."/>
        </authorList>
    </citation>
    <scope>NUCLEOTIDE SEQUENCE [LARGE SCALE GENOMIC DNA]</scope>
    <source>
        <strain evidence="1 2">DSM 27842</strain>
    </source>
</reference>